<dbReference type="InterPro" id="IPR006530">
    <property type="entry name" value="YD"/>
</dbReference>
<comment type="caution">
    <text evidence="2">The sequence shown here is derived from an EMBL/GenBank/DDBJ whole genome shotgun (WGS) entry which is preliminary data.</text>
</comment>
<dbReference type="InterPro" id="IPR031325">
    <property type="entry name" value="RHS_repeat"/>
</dbReference>
<dbReference type="Gene3D" id="2.180.10.10">
    <property type="entry name" value="RHS repeat-associated core"/>
    <property type="match status" value="1"/>
</dbReference>
<evidence type="ECO:0000256" key="1">
    <source>
        <dbReference type="SAM" id="MobiDB-lite"/>
    </source>
</evidence>
<dbReference type="EMBL" id="JBHSOG010000032">
    <property type="protein sequence ID" value="MFC5769739.1"/>
    <property type="molecule type" value="Genomic_DNA"/>
</dbReference>
<dbReference type="NCBIfam" id="TIGR01643">
    <property type="entry name" value="YD_repeat_2x"/>
    <property type="match status" value="2"/>
</dbReference>
<dbReference type="Proteomes" id="UP001595974">
    <property type="component" value="Unassembled WGS sequence"/>
</dbReference>
<sequence length="83" mass="9312">MYSDAFAYSENGHAMSQTNGLGEGEFLDYDLFRRSTRVTDPRGGVRQYDYDENGRMTKQGVSHRRQPRGPSQQAGQGLGSRAH</sequence>
<evidence type="ECO:0000313" key="2">
    <source>
        <dbReference type="EMBL" id="MFC5769739.1"/>
    </source>
</evidence>
<dbReference type="Pfam" id="PF05593">
    <property type="entry name" value="RHS_repeat"/>
    <property type="match status" value="1"/>
</dbReference>
<feature type="region of interest" description="Disordered" evidence="1">
    <location>
        <begin position="1"/>
        <end position="22"/>
    </location>
</feature>
<accession>A0ABW1ARL7</accession>
<gene>
    <name evidence="2" type="ORF">ACFPTN_10180</name>
</gene>
<proteinExistence type="predicted"/>
<evidence type="ECO:0000313" key="3">
    <source>
        <dbReference type="Proteomes" id="UP001595974"/>
    </source>
</evidence>
<keyword evidence="3" id="KW-1185">Reference proteome</keyword>
<feature type="region of interest" description="Disordered" evidence="1">
    <location>
        <begin position="37"/>
        <end position="83"/>
    </location>
</feature>
<organism evidence="2 3">
    <name type="scientific">Thauera sinica</name>
    <dbReference type="NCBI Taxonomy" id="2665146"/>
    <lineage>
        <taxon>Bacteria</taxon>
        <taxon>Pseudomonadati</taxon>
        <taxon>Pseudomonadota</taxon>
        <taxon>Betaproteobacteria</taxon>
        <taxon>Rhodocyclales</taxon>
        <taxon>Zoogloeaceae</taxon>
        <taxon>Thauera</taxon>
    </lineage>
</organism>
<name>A0ABW1ARL7_9RHOO</name>
<protein>
    <submittedName>
        <fullName evidence="2">RHS repeat domain-containing protein</fullName>
    </submittedName>
</protein>
<reference evidence="3" key="1">
    <citation type="journal article" date="2019" name="Int. J. Syst. Evol. Microbiol.">
        <title>The Global Catalogue of Microorganisms (GCM) 10K type strain sequencing project: providing services to taxonomists for standard genome sequencing and annotation.</title>
        <authorList>
            <consortium name="The Broad Institute Genomics Platform"/>
            <consortium name="The Broad Institute Genome Sequencing Center for Infectious Disease"/>
            <person name="Wu L."/>
            <person name="Ma J."/>
        </authorList>
    </citation>
    <scope>NUCLEOTIDE SEQUENCE [LARGE SCALE GENOMIC DNA]</scope>
    <source>
        <strain evidence="3">SHR3</strain>
    </source>
</reference>